<comment type="subcellular location">
    <subcellularLocation>
        <location evidence="1">Cell membrane</location>
        <topology evidence="1">Lipid-anchor</topology>
        <topology evidence="1">GPI-anchor</topology>
    </subcellularLocation>
</comment>
<evidence type="ECO:0000256" key="3">
    <source>
        <dbReference type="ARBA" id="ARBA00022729"/>
    </source>
</evidence>
<organism evidence="5 6">
    <name type="scientific">Lupinus albus</name>
    <name type="common">White lupine</name>
    <name type="synonym">Lupinus termis</name>
    <dbReference type="NCBI Taxonomy" id="3870"/>
    <lineage>
        <taxon>Eukaryota</taxon>
        <taxon>Viridiplantae</taxon>
        <taxon>Streptophyta</taxon>
        <taxon>Embryophyta</taxon>
        <taxon>Tracheophyta</taxon>
        <taxon>Spermatophyta</taxon>
        <taxon>Magnoliopsida</taxon>
        <taxon>eudicotyledons</taxon>
        <taxon>Gunneridae</taxon>
        <taxon>Pentapetalae</taxon>
        <taxon>rosids</taxon>
        <taxon>fabids</taxon>
        <taxon>Fabales</taxon>
        <taxon>Fabaceae</taxon>
        <taxon>Papilionoideae</taxon>
        <taxon>50 kb inversion clade</taxon>
        <taxon>genistoids sensu lato</taxon>
        <taxon>core genistoids</taxon>
        <taxon>Genisteae</taxon>
        <taxon>Lupinus</taxon>
    </lineage>
</organism>
<keyword evidence="2" id="KW-0336">GPI-anchor</keyword>
<dbReference type="OrthoDB" id="417697at2759"/>
<dbReference type="InterPro" id="IPR044788">
    <property type="entry name" value="X8_dom_prot"/>
</dbReference>
<dbReference type="GO" id="GO:0098552">
    <property type="term" value="C:side of membrane"/>
    <property type="evidence" value="ECO:0007669"/>
    <property type="project" value="UniProtKB-KW"/>
</dbReference>
<protein>
    <submittedName>
        <fullName evidence="5">Putative X8 domain-containing protein</fullName>
    </submittedName>
</protein>
<dbReference type="EMBL" id="WOCE01000007">
    <property type="protein sequence ID" value="KAE9610448.1"/>
    <property type="molecule type" value="Genomic_DNA"/>
</dbReference>
<keyword evidence="6" id="KW-1185">Reference proteome</keyword>
<evidence type="ECO:0000256" key="1">
    <source>
        <dbReference type="ARBA" id="ARBA00004609"/>
    </source>
</evidence>
<keyword evidence="3" id="KW-0732">Signal</keyword>
<dbReference type="AlphaFoldDB" id="A0A6A4Q922"/>
<keyword evidence="2" id="KW-0325">Glycoprotein</keyword>
<dbReference type="GO" id="GO:0005886">
    <property type="term" value="C:plasma membrane"/>
    <property type="evidence" value="ECO:0007669"/>
    <property type="project" value="UniProtKB-SubCell"/>
</dbReference>
<dbReference type="PANTHER" id="PTHR31044">
    <property type="entry name" value="BETA-1,3 GLUCANASE"/>
    <property type="match status" value="1"/>
</dbReference>
<evidence type="ECO:0000259" key="4">
    <source>
        <dbReference type="SMART" id="SM00768"/>
    </source>
</evidence>
<reference evidence="6" key="1">
    <citation type="journal article" date="2020" name="Nat. Commun.">
        <title>Genome sequence of the cluster root forming white lupin.</title>
        <authorList>
            <person name="Hufnagel B."/>
            <person name="Marques A."/>
            <person name="Soriano A."/>
            <person name="Marques L."/>
            <person name="Divol F."/>
            <person name="Doumas P."/>
            <person name="Sallet E."/>
            <person name="Mancinotti D."/>
            <person name="Carrere S."/>
            <person name="Marande W."/>
            <person name="Arribat S."/>
            <person name="Keller J."/>
            <person name="Huneau C."/>
            <person name="Blein T."/>
            <person name="Aime D."/>
            <person name="Laguerre M."/>
            <person name="Taylor J."/>
            <person name="Schubert V."/>
            <person name="Nelson M."/>
            <person name="Geu-Flores F."/>
            <person name="Crespi M."/>
            <person name="Gallardo-Guerrero K."/>
            <person name="Delaux P.-M."/>
            <person name="Salse J."/>
            <person name="Berges H."/>
            <person name="Guyot R."/>
            <person name="Gouzy J."/>
            <person name="Peret B."/>
        </authorList>
    </citation>
    <scope>NUCLEOTIDE SEQUENCE [LARGE SCALE GENOMIC DNA]</scope>
    <source>
        <strain evidence="6">cv. Amiga</strain>
    </source>
</reference>
<comment type="caution">
    <text evidence="5">The sequence shown here is derived from an EMBL/GenBank/DDBJ whole genome shotgun (WGS) entry which is preliminary data.</text>
</comment>
<keyword evidence="2" id="KW-0472">Membrane</keyword>
<name>A0A6A4Q922_LUPAL</name>
<feature type="domain" description="X8" evidence="4">
    <location>
        <begin position="2"/>
        <end position="66"/>
    </location>
</feature>
<keyword evidence="2" id="KW-0449">Lipoprotein</keyword>
<proteinExistence type="predicted"/>
<evidence type="ECO:0000256" key="2">
    <source>
        <dbReference type="ARBA" id="ARBA00022622"/>
    </source>
</evidence>
<dbReference type="SMART" id="SM00768">
    <property type="entry name" value="X8"/>
    <property type="match status" value="1"/>
</dbReference>
<evidence type="ECO:0000313" key="6">
    <source>
        <dbReference type="Proteomes" id="UP000447434"/>
    </source>
</evidence>
<evidence type="ECO:0000313" key="5">
    <source>
        <dbReference type="EMBL" id="KAE9610448.1"/>
    </source>
</evidence>
<sequence length="75" mass="8139">MDLDYACDAGADCSVLQPNGFCFLPNTIQAHASFAFNSFYHRKGRAPGSCHFIATAIIAQTDPSMIPSPLPFILF</sequence>
<dbReference type="InterPro" id="IPR012946">
    <property type="entry name" value="X8"/>
</dbReference>
<accession>A0A6A4Q922</accession>
<dbReference type="PANTHER" id="PTHR31044:SF47">
    <property type="entry name" value="CARBOHYDRATE-BINDING X8 DOMAIN SUPERFAMILY PROTEIN"/>
    <property type="match status" value="1"/>
</dbReference>
<gene>
    <name evidence="5" type="ORF">Lalb_Chr07g0186721</name>
</gene>
<dbReference type="GO" id="GO:0009506">
    <property type="term" value="C:plasmodesma"/>
    <property type="evidence" value="ECO:0007669"/>
    <property type="project" value="UniProtKB-ARBA"/>
</dbReference>
<dbReference type="Pfam" id="PF07983">
    <property type="entry name" value="X8"/>
    <property type="match status" value="1"/>
</dbReference>
<dbReference type="Proteomes" id="UP000447434">
    <property type="component" value="Chromosome 7"/>
</dbReference>